<organism evidence="7 8">
    <name type="scientific">Pandoraea commovens</name>
    <dbReference type="NCBI Taxonomy" id="2508289"/>
    <lineage>
        <taxon>Bacteria</taxon>
        <taxon>Pseudomonadati</taxon>
        <taxon>Pseudomonadota</taxon>
        <taxon>Betaproteobacteria</taxon>
        <taxon>Burkholderiales</taxon>
        <taxon>Burkholderiaceae</taxon>
        <taxon>Pandoraea</taxon>
    </lineage>
</organism>
<evidence type="ECO:0000256" key="1">
    <source>
        <dbReference type="ARBA" id="ARBA00009437"/>
    </source>
</evidence>
<dbReference type="PANTHER" id="PTHR30537:SF30">
    <property type="entry name" value="TRANSCRIPTIONAL REGULATOR-RELATED"/>
    <property type="match status" value="1"/>
</dbReference>
<dbReference type="InterPro" id="IPR000847">
    <property type="entry name" value="LysR_HTH_N"/>
</dbReference>
<evidence type="ECO:0000313" key="9">
    <source>
        <dbReference type="Proteomes" id="UP001058980"/>
    </source>
</evidence>
<dbReference type="Gene3D" id="1.10.10.10">
    <property type="entry name" value="Winged helix-like DNA-binding domain superfamily/Winged helix DNA-binding domain"/>
    <property type="match status" value="1"/>
</dbReference>
<dbReference type="Pfam" id="PF03466">
    <property type="entry name" value="LysR_substrate"/>
    <property type="match status" value="1"/>
</dbReference>
<dbReference type="SUPFAM" id="SSF53850">
    <property type="entry name" value="Periplasmic binding protein-like II"/>
    <property type="match status" value="1"/>
</dbReference>
<dbReference type="GO" id="GO:0006351">
    <property type="term" value="P:DNA-templated transcription"/>
    <property type="evidence" value="ECO:0007669"/>
    <property type="project" value="TreeGrafter"/>
</dbReference>
<dbReference type="Gene3D" id="3.40.190.290">
    <property type="match status" value="1"/>
</dbReference>
<proteinExistence type="inferred from homology"/>
<dbReference type="Proteomes" id="UP000343335">
    <property type="component" value="Unassembled WGS sequence"/>
</dbReference>
<evidence type="ECO:0000313" key="7">
    <source>
        <dbReference type="EMBL" id="VVE37479.1"/>
    </source>
</evidence>
<evidence type="ECO:0000256" key="4">
    <source>
        <dbReference type="ARBA" id="ARBA00023163"/>
    </source>
</evidence>
<dbReference type="AlphaFoldDB" id="A0A5E4XLU3"/>
<dbReference type="OrthoDB" id="9786526at2"/>
<dbReference type="CDD" id="cd08422">
    <property type="entry name" value="PBP2_CrgA_like"/>
    <property type="match status" value="1"/>
</dbReference>
<dbReference type="PROSITE" id="PS50931">
    <property type="entry name" value="HTH_LYSR"/>
    <property type="match status" value="1"/>
</dbReference>
<dbReference type="InterPro" id="IPR036390">
    <property type="entry name" value="WH_DNA-bd_sf"/>
</dbReference>
<dbReference type="RefSeq" id="WP_150665756.1">
    <property type="nucleotide sequence ID" value="NZ_CABPSA010000007.1"/>
</dbReference>
<dbReference type="FunFam" id="1.10.10.10:FF:000001">
    <property type="entry name" value="LysR family transcriptional regulator"/>
    <property type="match status" value="1"/>
</dbReference>
<sequence>MNLLEAMRVYVRVVERTSISSAARDLGIGQSAVSERIERLEQFLGCRLLQRNTRAVKCTSEGEVFYTSSKQVLEAATRAVFEVSQDNTQMAGQIRIAAPHCLGEGVVPEAIRHLRAVCPSMSIDLVLEDRPLDLISEGVDLSFRFGRPADGSFIACQLGQVQRMLVAAPSYLARAPVIRQTDDIAAHPFIRIKGDFDNEALPLIDAQARESTTPIQTAMTMSHWRPMYDMLCGAAGIGVVKVPACIEALKGGSLVPVLPGHKVPPLDLHLLIQAKHPFPSRVRLAVDEIRRCVPEILRAREMRGEAYGSP</sequence>
<keyword evidence="9" id="KW-1185">Reference proteome</keyword>
<dbReference type="InterPro" id="IPR058163">
    <property type="entry name" value="LysR-type_TF_proteobact-type"/>
</dbReference>
<evidence type="ECO:0000313" key="6">
    <source>
        <dbReference type="EMBL" id="UVA80973.1"/>
    </source>
</evidence>
<keyword evidence="4" id="KW-0804">Transcription</keyword>
<keyword evidence="2" id="KW-0805">Transcription regulation</keyword>
<evidence type="ECO:0000256" key="3">
    <source>
        <dbReference type="ARBA" id="ARBA00023125"/>
    </source>
</evidence>
<comment type="similarity">
    <text evidence="1">Belongs to the LysR transcriptional regulatory family.</text>
</comment>
<accession>A0A5E4XLU3</accession>
<dbReference type="EMBL" id="CP102780">
    <property type="protein sequence ID" value="UVA80973.1"/>
    <property type="molecule type" value="Genomic_DNA"/>
</dbReference>
<dbReference type="Pfam" id="PF00126">
    <property type="entry name" value="HTH_1"/>
    <property type="match status" value="1"/>
</dbReference>
<evidence type="ECO:0000259" key="5">
    <source>
        <dbReference type="PROSITE" id="PS50931"/>
    </source>
</evidence>
<dbReference type="EMBL" id="CABPSA010000007">
    <property type="protein sequence ID" value="VVE37479.1"/>
    <property type="molecule type" value="Genomic_DNA"/>
</dbReference>
<keyword evidence="3" id="KW-0238">DNA-binding</keyword>
<reference evidence="6" key="2">
    <citation type="submission" date="2022-08" db="EMBL/GenBank/DDBJ databases">
        <title>Multi-unit outbreak of Pandoraea commovens among non-cystic fibrosis intensive care patients from 2019 to 2021 in Berlin, Germany.</title>
        <authorList>
            <person name="Menzel P."/>
        </authorList>
    </citation>
    <scope>NUCLEOTIDE SEQUENCE</scope>
    <source>
        <strain evidence="6">LB-19-202-79</strain>
    </source>
</reference>
<dbReference type="InterPro" id="IPR036388">
    <property type="entry name" value="WH-like_DNA-bd_sf"/>
</dbReference>
<dbReference type="InterPro" id="IPR005119">
    <property type="entry name" value="LysR_subst-bd"/>
</dbReference>
<dbReference type="SUPFAM" id="SSF46785">
    <property type="entry name" value="Winged helix' DNA-binding domain"/>
    <property type="match status" value="1"/>
</dbReference>
<dbReference type="PANTHER" id="PTHR30537">
    <property type="entry name" value="HTH-TYPE TRANSCRIPTIONAL REGULATOR"/>
    <property type="match status" value="1"/>
</dbReference>
<protein>
    <submittedName>
        <fullName evidence="7">LysR family transcriptional regulator</fullName>
    </submittedName>
</protein>
<gene>
    <name evidence="6" type="ORF">NTU39_08220</name>
    <name evidence="7" type="ORF">PCO31010_03996</name>
</gene>
<dbReference type="GO" id="GO:0043565">
    <property type="term" value="F:sequence-specific DNA binding"/>
    <property type="evidence" value="ECO:0007669"/>
    <property type="project" value="TreeGrafter"/>
</dbReference>
<feature type="domain" description="HTH lysR-type" evidence="5">
    <location>
        <begin position="1"/>
        <end position="59"/>
    </location>
</feature>
<evidence type="ECO:0000256" key="2">
    <source>
        <dbReference type="ARBA" id="ARBA00023015"/>
    </source>
</evidence>
<evidence type="ECO:0000313" key="8">
    <source>
        <dbReference type="Proteomes" id="UP000343335"/>
    </source>
</evidence>
<dbReference type="PRINTS" id="PR00039">
    <property type="entry name" value="HTHLYSR"/>
</dbReference>
<dbReference type="Proteomes" id="UP001058980">
    <property type="component" value="Chromosome"/>
</dbReference>
<dbReference type="GO" id="GO:0003700">
    <property type="term" value="F:DNA-binding transcription factor activity"/>
    <property type="evidence" value="ECO:0007669"/>
    <property type="project" value="InterPro"/>
</dbReference>
<reference evidence="7 8" key="1">
    <citation type="submission" date="2019-08" db="EMBL/GenBank/DDBJ databases">
        <authorList>
            <person name="Peeters C."/>
        </authorList>
    </citation>
    <scope>NUCLEOTIDE SEQUENCE [LARGE SCALE GENOMIC DNA]</scope>
    <source>
        <strain evidence="7 8">LMG 31010</strain>
    </source>
</reference>
<name>A0A5E4XLU3_9BURK</name>